<dbReference type="Proteomes" id="UP000539538">
    <property type="component" value="Unassembled WGS sequence"/>
</dbReference>
<sequence length="87" mass="9416">MESPIEHARAARFAAARVAEAMQDILRAEASALPVHWKLAAGHDALMSSVSHLAMNCHRTSTRLFTGAPFRVNRLRSLSGAHGAQRA</sequence>
<organism evidence="1 2">
    <name type="scientific">Aminobacter niigataensis</name>
    <dbReference type="NCBI Taxonomy" id="83265"/>
    <lineage>
        <taxon>Bacteria</taxon>
        <taxon>Pseudomonadati</taxon>
        <taxon>Pseudomonadota</taxon>
        <taxon>Alphaproteobacteria</taxon>
        <taxon>Hyphomicrobiales</taxon>
        <taxon>Phyllobacteriaceae</taxon>
        <taxon>Aminobacter</taxon>
    </lineage>
</organism>
<keyword evidence="2" id="KW-1185">Reference proteome</keyword>
<proteinExistence type="predicted"/>
<gene>
    <name evidence="1" type="ORF">GGQ99_000985</name>
</gene>
<dbReference type="EMBL" id="JACHOT010000001">
    <property type="protein sequence ID" value="MBB4649263.1"/>
    <property type="molecule type" value="Genomic_DNA"/>
</dbReference>
<dbReference type="RefSeq" id="WP_183261073.1">
    <property type="nucleotide sequence ID" value="NZ_BAAAVZ010000008.1"/>
</dbReference>
<protein>
    <submittedName>
        <fullName evidence="1">Uncharacterized protein</fullName>
    </submittedName>
</protein>
<reference evidence="1 2" key="1">
    <citation type="submission" date="2020-08" db="EMBL/GenBank/DDBJ databases">
        <title>Genomic Encyclopedia of Type Strains, Phase IV (KMG-IV): sequencing the most valuable type-strain genomes for metagenomic binning, comparative biology and taxonomic classification.</title>
        <authorList>
            <person name="Goeker M."/>
        </authorList>
    </citation>
    <scope>NUCLEOTIDE SEQUENCE [LARGE SCALE GENOMIC DNA]</scope>
    <source>
        <strain evidence="1 2">DSM 7050</strain>
    </source>
</reference>
<accession>A0ABR6KXL1</accession>
<evidence type="ECO:0000313" key="1">
    <source>
        <dbReference type="EMBL" id="MBB4649263.1"/>
    </source>
</evidence>
<name>A0ABR6KXL1_9HYPH</name>
<evidence type="ECO:0000313" key="2">
    <source>
        <dbReference type="Proteomes" id="UP000539538"/>
    </source>
</evidence>
<comment type="caution">
    <text evidence="1">The sequence shown here is derived from an EMBL/GenBank/DDBJ whole genome shotgun (WGS) entry which is preliminary data.</text>
</comment>